<evidence type="ECO:0000313" key="2">
    <source>
        <dbReference type="EMBL" id="KDR74542.1"/>
    </source>
</evidence>
<dbReference type="EMBL" id="KL142383">
    <property type="protein sequence ID" value="KDR74542.1"/>
    <property type="molecule type" value="Genomic_DNA"/>
</dbReference>
<name>A0A067SWX4_GALM3</name>
<accession>A0A067SWX4</accession>
<evidence type="ECO:0000313" key="3">
    <source>
        <dbReference type="Proteomes" id="UP000027222"/>
    </source>
</evidence>
<gene>
    <name evidence="2" type="ORF">GALMADRAFT_141569</name>
</gene>
<sequence>MVDWWKDSKWHSMSFKMVVGRTGEGRKVLKARDEEEEVAWFSLTAFDICLKDSGDASHSAVTLSDDDFADLIMMSEDSDDDHEMIGEDETSDEESGSKNLEDSKDDMKATSHFIPGDEAYTTTFNSAAPNTILSDSGAPMLYL</sequence>
<dbReference type="HOGENOM" id="CLU_1806299_0_0_1"/>
<organism evidence="2 3">
    <name type="scientific">Galerina marginata (strain CBS 339.88)</name>
    <dbReference type="NCBI Taxonomy" id="685588"/>
    <lineage>
        <taxon>Eukaryota</taxon>
        <taxon>Fungi</taxon>
        <taxon>Dikarya</taxon>
        <taxon>Basidiomycota</taxon>
        <taxon>Agaricomycotina</taxon>
        <taxon>Agaricomycetes</taxon>
        <taxon>Agaricomycetidae</taxon>
        <taxon>Agaricales</taxon>
        <taxon>Agaricineae</taxon>
        <taxon>Strophariaceae</taxon>
        <taxon>Galerina</taxon>
    </lineage>
</organism>
<feature type="compositionally biased region" description="Basic and acidic residues" evidence="1">
    <location>
        <begin position="95"/>
        <end position="109"/>
    </location>
</feature>
<feature type="compositionally biased region" description="Acidic residues" evidence="1">
    <location>
        <begin position="76"/>
        <end position="94"/>
    </location>
</feature>
<evidence type="ECO:0000256" key="1">
    <source>
        <dbReference type="SAM" id="MobiDB-lite"/>
    </source>
</evidence>
<proteinExistence type="predicted"/>
<reference evidence="3" key="1">
    <citation type="journal article" date="2014" name="Proc. Natl. Acad. Sci. U.S.A.">
        <title>Extensive sampling of basidiomycete genomes demonstrates inadequacy of the white-rot/brown-rot paradigm for wood decay fungi.</title>
        <authorList>
            <person name="Riley R."/>
            <person name="Salamov A.A."/>
            <person name="Brown D.W."/>
            <person name="Nagy L.G."/>
            <person name="Floudas D."/>
            <person name="Held B.W."/>
            <person name="Levasseur A."/>
            <person name="Lombard V."/>
            <person name="Morin E."/>
            <person name="Otillar R."/>
            <person name="Lindquist E.A."/>
            <person name="Sun H."/>
            <person name="LaButti K.M."/>
            <person name="Schmutz J."/>
            <person name="Jabbour D."/>
            <person name="Luo H."/>
            <person name="Baker S.E."/>
            <person name="Pisabarro A.G."/>
            <person name="Walton J.D."/>
            <person name="Blanchette R.A."/>
            <person name="Henrissat B."/>
            <person name="Martin F."/>
            <person name="Cullen D."/>
            <person name="Hibbett D.S."/>
            <person name="Grigoriev I.V."/>
        </authorList>
    </citation>
    <scope>NUCLEOTIDE SEQUENCE [LARGE SCALE GENOMIC DNA]</scope>
    <source>
        <strain evidence="3">CBS 339.88</strain>
    </source>
</reference>
<keyword evidence="3" id="KW-1185">Reference proteome</keyword>
<dbReference type="Proteomes" id="UP000027222">
    <property type="component" value="Unassembled WGS sequence"/>
</dbReference>
<protein>
    <submittedName>
        <fullName evidence="2">Uncharacterized protein</fullName>
    </submittedName>
</protein>
<dbReference type="AlphaFoldDB" id="A0A067SWX4"/>
<feature type="region of interest" description="Disordered" evidence="1">
    <location>
        <begin position="76"/>
        <end position="111"/>
    </location>
</feature>